<dbReference type="EMBL" id="CM001887">
    <property type="protein sequence ID" value="EOY34274.1"/>
    <property type="molecule type" value="Genomic_DNA"/>
</dbReference>
<dbReference type="InParanoid" id="A0A061H071"/>
<accession>A0A061H071</accession>
<feature type="compositionally biased region" description="Polar residues" evidence="1">
    <location>
        <begin position="1"/>
        <end position="12"/>
    </location>
</feature>
<feature type="region of interest" description="Disordered" evidence="1">
    <location>
        <begin position="1"/>
        <end position="33"/>
    </location>
</feature>
<reference evidence="2 3" key="1">
    <citation type="journal article" date="2013" name="Genome Biol.">
        <title>The genome sequence of the most widely cultivated cacao type and its use to identify candidate genes regulating pod color.</title>
        <authorList>
            <person name="Motamayor J.C."/>
            <person name="Mockaitis K."/>
            <person name="Schmutz J."/>
            <person name="Haiminen N."/>
            <person name="Iii D.L."/>
            <person name="Cornejo O."/>
            <person name="Findley S.D."/>
            <person name="Zheng P."/>
            <person name="Utro F."/>
            <person name="Royaert S."/>
            <person name="Saski C."/>
            <person name="Jenkins J."/>
            <person name="Podicheti R."/>
            <person name="Zhao M."/>
            <person name="Scheffler B.E."/>
            <person name="Stack J.C."/>
            <person name="Feltus F.A."/>
            <person name="Mustiga G.M."/>
            <person name="Amores F."/>
            <person name="Phillips W."/>
            <person name="Marelli J.P."/>
            <person name="May G.D."/>
            <person name="Shapiro H."/>
            <person name="Ma J."/>
            <person name="Bustamante C.D."/>
            <person name="Schnell R.J."/>
            <person name="Main D."/>
            <person name="Gilbert D."/>
            <person name="Parida L."/>
            <person name="Kuhn D.N."/>
        </authorList>
    </citation>
    <scope>NUCLEOTIDE SEQUENCE [LARGE SCALE GENOMIC DNA]</scope>
    <source>
        <strain evidence="3">cv. Matina 1-6</strain>
    </source>
</reference>
<name>A0A061H071_THECC</name>
<evidence type="ECO:0000313" key="2">
    <source>
        <dbReference type="EMBL" id="EOY34274.1"/>
    </source>
</evidence>
<protein>
    <submittedName>
        <fullName evidence="2">Uncharacterized protein</fullName>
    </submittedName>
</protein>
<proteinExistence type="predicted"/>
<dbReference type="HOGENOM" id="CLU_2727358_0_0_1"/>
<dbReference type="Proteomes" id="UP000026915">
    <property type="component" value="Chromosome 9"/>
</dbReference>
<keyword evidence="3" id="KW-1185">Reference proteome</keyword>
<gene>
    <name evidence="2" type="ORF">TCM_042005</name>
</gene>
<feature type="compositionally biased region" description="Polar residues" evidence="1">
    <location>
        <begin position="19"/>
        <end position="33"/>
    </location>
</feature>
<organism evidence="2 3">
    <name type="scientific">Theobroma cacao</name>
    <name type="common">Cacao</name>
    <name type="synonym">Cocoa</name>
    <dbReference type="NCBI Taxonomy" id="3641"/>
    <lineage>
        <taxon>Eukaryota</taxon>
        <taxon>Viridiplantae</taxon>
        <taxon>Streptophyta</taxon>
        <taxon>Embryophyta</taxon>
        <taxon>Tracheophyta</taxon>
        <taxon>Spermatophyta</taxon>
        <taxon>Magnoliopsida</taxon>
        <taxon>eudicotyledons</taxon>
        <taxon>Gunneridae</taxon>
        <taxon>Pentapetalae</taxon>
        <taxon>rosids</taxon>
        <taxon>malvids</taxon>
        <taxon>Malvales</taxon>
        <taxon>Malvaceae</taxon>
        <taxon>Byttnerioideae</taxon>
        <taxon>Theobroma</taxon>
    </lineage>
</organism>
<evidence type="ECO:0000256" key="1">
    <source>
        <dbReference type="SAM" id="MobiDB-lite"/>
    </source>
</evidence>
<evidence type="ECO:0000313" key="3">
    <source>
        <dbReference type="Proteomes" id="UP000026915"/>
    </source>
</evidence>
<dbReference type="AlphaFoldDB" id="A0A061H071"/>
<sequence length="72" mass="7910">METLYSATSGRSKNFDKNPASSSMEYDSSPSFSNGPSHCIQFRDPSWICHSPGTNVHIHLYCSVRSVSLTPA</sequence>
<dbReference type="Gramene" id="EOY34274">
    <property type="protein sequence ID" value="EOY34274"/>
    <property type="gene ID" value="TCM_042005"/>
</dbReference>